<dbReference type="EMBL" id="APML01000003">
    <property type="protein sequence ID" value="ENH98416.1"/>
    <property type="molecule type" value="Genomic_DNA"/>
</dbReference>
<dbReference type="eggNOG" id="ENOG5033AGR">
    <property type="taxonomic scope" value="Bacteria"/>
</dbReference>
<evidence type="ECO:0008006" key="3">
    <source>
        <dbReference type="Google" id="ProtNLM"/>
    </source>
</evidence>
<keyword evidence="2" id="KW-1185">Reference proteome</keyword>
<evidence type="ECO:0000313" key="1">
    <source>
        <dbReference type="EMBL" id="ENH98416.1"/>
    </source>
</evidence>
<protein>
    <recommendedName>
        <fullName evidence="3">Motility protein</fullName>
    </recommendedName>
</protein>
<name>N4WZG1_9BACI</name>
<reference evidence="1 2" key="1">
    <citation type="submission" date="2013-03" db="EMBL/GenBank/DDBJ databases">
        <title>Draft genome sequence of Gracibacillus halophilus YIM-C55.5, a moderately halophilic and thermophilic organism from the Xiaochaidamu salt lake.</title>
        <authorList>
            <person name="Sugumar T."/>
            <person name="Polireddy D.R."/>
            <person name="Antony A."/>
            <person name="Madhava Y.R."/>
            <person name="Sivakumar N."/>
        </authorList>
    </citation>
    <scope>NUCLEOTIDE SEQUENCE [LARGE SCALE GENOMIC DNA]</scope>
    <source>
        <strain evidence="1 2">YIM-C55.5</strain>
    </source>
</reference>
<evidence type="ECO:0000313" key="2">
    <source>
        <dbReference type="Proteomes" id="UP000012283"/>
    </source>
</evidence>
<dbReference type="RefSeq" id="WP_003462648.1">
    <property type="nucleotide sequence ID" value="NZ_APML01000003.1"/>
</dbReference>
<dbReference type="PATRIC" id="fig|1308866.3.peg.98"/>
<dbReference type="STRING" id="1308866.J416_00474"/>
<gene>
    <name evidence="1" type="ORF">J416_00474</name>
</gene>
<dbReference type="AlphaFoldDB" id="N4WZG1"/>
<accession>N4WZG1</accession>
<comment type="caution">
    <text evidence="1">The sequence shown here is derived from an EMBL/GenBank/DDBJ whole genome shotgun (WGS) entry which is preliminary data.</text>
</comment>
<dbReference type="InterPro" id="IPR025906">
    <property type="entry name" value="YjfB_motility"/>
</dbReference>
<dbReference type="Pfam" id="PF14070">
    <property type="entry name" value="YjfB_motility"/>
    <property type="match status" value="1"/>
</dbReference>
<sequence length="58" mass="6230">MDVAAQSVVMNQAQLKQQASVSIMDKAMNQSESQGKSMIQMMESSMQPHLGGSIDTKG</sequence>
<dbReference type="OrthoDB" id="1924973at2"/>
<proteinExistence type="predicted"/>
<organism evidence="1 2">
    <name type="scientific">Gracilibacillus halophilus YIM-C55.5</name>
    <dbReference type="NCBI Taxonomy" id="1308866"/>
    <lineage>
        <taxon>Bacteria</taxon>
        <taxon>Bacillati</taxon>
        <taxon>Bacillota</taxon>
        <taxon>Bacilli</taxon>
        <taxon>Bacillales</taxon>
        <taxon>Bacillaceae</taxon>
        <taxon>Gracilibacillus</taxon>
    </lineage>
</organism>
<dbReference type="Proteomes" id="UP000012283">
    <property type="component" value="Unassembled WGS sequence"/>
</dbReference>